<organism evidence="2 3">
    <name type="scientific">Multifurca ochricompacta</name>
    <dbReference type="NCBI Taxonomy" id="376703"/>
    <lineage>
        <taxon>Eukaryota</taxon>
        <taxon>Fungi</taxon>
        <taxon>Dikarya</taxon>
        <taxon>Basidiomycota</taxon>
        <taxon>Agaricomycotina</taxon>
        <taxon>Agaricomycetes</taxon>
        <taxon>Russulales</taxon>
        <taxon>Russulaceae</taxon>
        <taxon>Multifurca</taxon>
    </lineage>
</organism>
<evidence type="ECO:0000313" key="3">
    <source>
        <dbReference type="Proteomes" id="UP001203297"/>
    </source>
</evidence>
<dbReference type="EMBL" id="WTXG01000011">
    <property type="protein sequence ID" value="KAI0302446.1"/>
    <property type="molecule type" value="Genomic_DNA"/>
</dbReference>
<evidence type="ECO:0000256" key="1">
    <source>
        <dbReference type="SAM" id="MobiDB-lite"/>
    </source>
</evidence>
<feature type="compositionally biased region" description="Basic and acidic residues" evidence="1">
    <location>
        <begin position="1"/>
        <end position="12"/>
    </location>
</feature>
<evidence type="ECO:0000313" key="2">
    <source>
        <dbReference type="EMBL" id="KAI0302446.1"/>
    </source>
</evidence>
<reference evidence="2" key="1">
    <citation type="journal article" date="2022" name="New Phytol.">
        <title>Evolutionary transition to the ectomycorrhizal habit in the genomes of a hyperdiverse lineage of mushroom-forming fungi.</title>
        <authorList>
            <person name="Looney B."/>
            <person name="Miyauchi S."/>
            <person name="Morin E."/>
            <person name="Drula E."/>
            <person name="Courty P.E."/>
            <person name="Kohler A."/>
            <person name="Kuo A."/>
            <person name="LaButti K."/>
            <person name="Pangilinan J."/>
            <person name="Lipzen A."/>
            <person name="Riley R."/>
            <person name="Andreopoulos W."/>
            <person name="He G."/>
            <person name="Johnson J."/>
            <person name="Nolan M."/>
            <person name="Tritt A."/>
            <person name="Barry K.W."/>
            <person name="Grigoriev I.V."/>
            <person name="Nagy L.G."/>
            <person name="Hibbett D."/>
            <person name="Henrissat B."/>
            <person name="Matheny P.B."/>
            <person name="Labbe J."/>
            <person name="Martin F.M."/>
        </authorList>
    </citation>
    <scope>NUCLEOTIDE SEQUENCE</scope>
    <source>
        <strain evidence="2">BPL690</strain>
    </source>
</reference>
<keyword evidence="3" id="KW-1185">Reference proteome</keyword>
<name>A0AAD4M7N1_9AGAM</name>
<sequence length="327" mass="36800">MSSSSKDIDQRTTPRGSFPSLIISQSTPLPAPPKPHIRAHWRALPPGASPSPRSHIPTDEEIITAITFVWCIHWNSFSTMDPTGLHARILARHPSWHLLEKRVADVRTRALADGRLRRPAFETGISMRPSREEVRLRERSYDFDPRWRTVKHAQVGEVIWGQLGAFISGMKSSARDEENLTSNGSSWRFRAAVRPGTWHIARVNAAPAPFAPSKPTGFLLHHADIDPTSVLIRARRGDTGTPCVARLGSGGWGAEDHGDMMRTVVDADPEEWSALWARRWQMYLDGIWPDGYHDDSERWARLDALRARATFFVDAAHAPEVLRLIAR</sequence>
<protein>
    <submittedName>
        <fullName evidence="2">Uncharacterized protein</fullName>
    </submittedName>
</protein>
<feature type="region of interest" description="Disordered" evidence="1">
    <location>
        <begin position="1"/>
        <end position="56"/>
    </location>
</feature>
<accession>A0AAD4M7N1</accession>
<proteinExistence type="predicted"/>
<dbReference type="AlphaFoldDB" id="A0AAD4M7N1"/>
<comment type="caution">
    <text evidence="2">The sequence shown here is derived from an EMBL/GenBank/DDBJ whole genome shotgun (WGS) entry which is preliminary data.</text>
</comment>
<dbReference type="Proteomes" id="UP001203297">
    <property type="component" value="Unassembled WGS sequence"/>
</dbReference>
<gene>
    <name evidence="2" type="ORF">B0F90DRAFT_1667630</name>
</gene>